<dbReference type="RefSeq" id="WP_074631970.1">
    <property type="nucleotide sequence ID" value="NZ_FNKY01000001.1"/>
</dbReference>
<gene>
    <name evidence="1" type="ORF">SAMN05216402_1765</name>
</gene>
<organism evidence="1 2">
    <name type="scientific">Nitrosospira multiformis</name>
    <dbReference type="NCBI Taxonomy" id="1231"/>
    <lineage>
        <taxon>Bacteria</taxon>
        <taxon>Pseudomonadati</taxon>
        <taxon>Pseudomonadota</taxon>
        <taxon>Betaproteobacteria</taxon>
        <taxon>Nitrosomonadales</taxon>
        <taxon>Nitrosomonadaceae</taxon>
        <taxon>Nitrosospira</taxon>
    </lineage>
</organism>
<evidence type="ECO:0000313" key="1">
    <source>
        <dbReference type="EMBL" id="SDQ66638.1"/>
    </source>
</evidence>
<evidence type="ECO:0000313" key="2">
    <source>
        <dbReference type="Proteomes" id="UP000183471"/>
    </source>
</evidence>
<comment type="caution">
    <text evidence="1">The sequence shown here is derived from an EMBL/GenBank/DDBJ whole genome shotgun (WGS) entry which is preliminary data.</text>
</comment>
<name>A0ABY0TDH3_9PROT</name>
<proteinExistence type="predicted"/>
<keyword evidence="2" id="KW-1185">Reference proteome</keyword>
<dbReference type="Proteomes" id="UP000183471">
    <property type="component" value="Unassembled WGS sequence"/>
</dbReference>
<dbReference type="EMBL" id="FNKY01000001">
    <property type="protein sequence ID" value="SDQ66638.1"/>
    <property type="molecule type" value="Genomic_DNA"/>
</dbReference>
<accession>A0ABY0TDH3</accession>
<reference evidence="1 2" key="1">
    <citation type="submission" date="2016-10" db="EMBL/GenBank/DDBJ databases">
        <authorList>
            <person name="Varghese N."/>
            <person name="Submissions S."/>
        </authorList>
    </citation>
    <scope>NUCLEOTIDE SEQUENCE [LARGE SCALE GENOMIC DNA]</scope>
    <source>
        <strain evidence="1 2">Nl1</strain>
    </source>
</reference>
<protein>
    <submittedName>
        <fullName evidence="1">Uncharacterized protein</fullName>
    </submittedName>
</protein>
<sequence>MDFASFSAAIGSRAAEMILPLGDAEGSSGNRTATLTNGWMYSERPIWKKNTATNMKFSIRAKHVATLNFYVPPTYASDGEEFPRGQD</sequence>